<organism evidence="2">
    <name type="scientific">uncultured Rubrobacteraceae bacterium</name>
    <dbReference type="NCBI Taxonomy" id="349277"/>
    <lineage>
        <taxon>Bacteria</taxon>
        <taxon>Bacillati</taxon>
        <taxon>Actinomycetota</taxon>
        <taxon>Rubrobacteria</taxon>
        <taxon>Rubrobacterales</taxon>
        <taxon>Rubrobacteraceae</taxon>
        <taxon>environmental samples</taxon>
    </lineage>
</organism>
<name>A0A6J4T6A1_9ACTN</name>
<dbReference type="EMBL" id="CADCVM010000364">
    <property type="protein sequence ID" value="CAA9514627.1"/>
    <property type="molecule type" value="Genomic_DNA"/>
</dbReference>
<dbReference type="PROSITE" id="PS51257">
    <property type="entry name" value="PROKAR_LIPOPROTEIN"/>
    <property type="match status" value="1"/>
</dbReference>
<proteinExistence type="predicted"/>
<evidence type="ECO:0000256" key="1">
    <source>
        <dbReference type="SAM" id="Phobius"/>
    </source>
</evidence>
<gene>
    <name evidence="2" type="ORF">AVDCRST_MAG05-3224</name>
</gene>
<keyword evidence="1" id="KW-1133">Transmembrane helix</keyword>
<keyword evidence="1" id="KW-0472">Membrane</keyword>
<feature type="transmembrane region" description="Helical" evidence="1">
    <location>
        <begin position="80"/>
        <end position="102"/>
    </location>
</feature>
<feature type="transmembrane region" description="Helical" evidence="1">
    <location>
        <begin position="49"/>
        <end position="68"/>
    </location>
</feature>
<evidence type="ECO:0000313" key="2">
    <source>
        <dbReference type="EMBL" id="CAA9514627.1"/>
    </source>
</evidence>
<accession>A0A6J4T6A1</accession>
<reference evidence="2" key="1">
    <citation type="submission" date="2020-02" db="EMBL/GenBank/DDBJ databases">
        <authorList>
            <person name="Meier V. D."/>
        </authorList>
    </citation>
    <scope>NUCLEOTIDE SEQUENCE</scope>
    <source>
        <strain evidence="2">AVDCRST_MAG05</strain>
    </source>
</reference>
<sequence>MTMWLPRPLILPLVVLWTACFVGFVLASLRAYASGNTFEYVLFGVPFPYVMAVLLALMSASSGLLWLNYRGEDFRGAEELIYGSVFGLSLFGLVLSVFLAVLA</sequence>
<keyword evidence="1" id="KW-0812">Transmembrane</keyword>
<dbReference type="AlphaFoldDB" id="A0A6J4T6A1"/>
<protein>
    <submittedName>
        <fullName evidence="2">Uncharacterized protein</fullName>
    </submittedName>
</protein>